<dbReference type="InterPro" id="IPR015526">
    <property type="entry name" value="Frizzled/SFRP"/>
</dbReference>
<keyword evidence="9 14" id="KW-0472">Membrane</keyword>
<evidence type="ECO:0000256" key="5">
    <source>
        <dbReference type="ARBA" id="ARBA00022687"/>
    </source>
</evidence>
<dbReference type="InterPro" id="IPR020067">
    <property type="entry name" value="Frizzled_dom"/>
</dbReference>
<keyword evidence="12" id="KW-0325">Glycoprotein</keyword>
<feature type="domain" description="G-protein coupled receptors family 2 profile 2" evidence="16">
    <location>
        <begin position="437"/>
        <end position="535"/>
    </location>
</feature>
<feature type="domain" description="FZ" evidence="15">
    <location>
        <begin position="225"/>
        <end position="349"/>
    </location>
</feature>
<evidence type="ECO:0000256" key="12">
    <source>
        <dbReference type="ARBA" id="ARBA00023180"/>
    </source>
</evidence>
<evidence type="ECO:0000313" key="17">
    <source>
        <dbReference type="Proteomes" id="UP000887566"/>
    </source>
</evidence>
<keyword evidence="3" id="KW-0217">Developmental protein</keyword>
<feature type="disulfide bond" evidence="13">
    <location>
        <begin position="306"/>
        <end position="330"/>
    </location>
</feature>
<evidence type="ECO:0000256" key="13">
    <source>
        <dbReference type="PROSITE-ProRule" id="PRU00090"/>
    </source>
</evidence>
<name>A0A914V7D8_9BILA</name>
<dbReference type="GO" id="GO:0060070">
    <property type="term" value="P:canonical Wnt signaling pathway"/>
    <property type="evidence" value="ECO:0007669"/>
    <property type="project" value="TreeGrafter"/>
</dbReference>
<dbReference type="PROSITE" id="PS50038">
    <property type="entry name" value="FZ"/>
    <property type="match status" value="1"/>
</dbReference>
<dbReference type="InterPro" id="IPR036790">
    <property type="entry name" value="Frizzled_dom_sf"/>
</dbReference>
<comment type="subcellular location">
    <subcellularLocation>
        <location evidence="1">Cell membrane</location>
        <topology evidence="1">Multi-pass membrane protein</topology>
    </subcellularLocation>
</comment>
<evidence type="ECO:0000256" key="3">
    <source>
        <dbReference type="ARBA" id="ARBA00022473"/>
    </source>
</evidence>
<keyword evidence="10 13" id="KW-1015">Disulfide bond</keyword>
<keyword evidence="5" id="KW-0879">Wnt signaling pathway</keyword>
<proteinExistence type="inferred from homology"/>
<feature type="disulfide bond" evidence="13">
    <location>
        <begin position="275"/>
        <end position="313"/>
    </location>
</feature>
<dbReference type="PANTHER" id="PTHR11309">
    <property type="entry name" value="FRIZZLED"/>
    <property type="match status" value="1"/>
</dbReference>
<evidence type="ECO:0000256" key="1">
    <source>
        <dbReference type="ARBA" id="ARBA00004651"/>
    </source>
</evidence>
<dbReference type="GO" id="GO:0097475">
    <property type="term" value="P:motor neuron migration"/>
    <property type="evidence" value="ECO:0007669"/>
    <property type="project" value="UniProtKB-ARBA"/>
</dbReference>
<keyword evidence="7" id="KW-0732">Signal</keyword>
<feature type="disulfide bond" evidence="13">
    <location>
        <begin position="230"/>
        <end position="291"/>
    </location>
</feature>
<evidence type="ECO:0000256" key="8">
    <source>
        <dbReference type="ARBA" id="ARBA00022989"/>
    </source>
</evidence>
<dbReference type="GO" id="GO:0042813">
    <property type="term" value="F:Wnt receptor activity"/>
    <property type="evidence" value="ECO:0007669"/>
    <property type="project" value="TreeGrafter"/>
</dbReference>
<accession>A0A914V7D8</accession>
<evidence type="ECO:0000256" key="10">
    <source>
        <dbReference type="ARBA" id="ARBA00023157"/>
    </source>
</evidence>
<keyword evidence="4" id="KW-1003">Cell membrane</keyword>
<dbReference type="PANTHER" id="PTHR11309:SF126">
    <property type="entry name" value="FRIZZLED-2"/>
    <property type="match status" value="1"/>
</dbReference>
<evidence type="ECO:0000259" key="16">
    <source>
        <dbReference type="PROSITE" id="PS50261"/>
    </source>
</evidence>
<dbReference type="PRINTS" id="PR00489">
    <property type="entry name" value="FRIZZLED"/>
</dbReference>
<feature type="transmembrane region" description="Helical" evidence="14">
    <location>
        <begin position="517"/>
        <end position="534"/>
    </location>
</feature>
<dbReference type="InterPro" id="IPR000539">
    <property type="entry name" value="Frizzled/Smoothened_7TM"/>
</dbReference>
<evidence type="ECO:0000259" key="15">
    <source>
        <dbReference type="PROSITE" id="PS50038"/>
    </source>
</evidence>
<feature type="transmembrane region" description="Helical" evidence="14">
    <location>
        <begin position="476"/>
        <end position="496"/>
    </location>
</feature>
<evidence type="ECO:0000256" key="6">
    <source>
        <dbReference type="ARBA" id="ARBA00022692"/>
    </source>
</evidence>
<evidence type="ECO:0000256" key="7">
    <source>
        <dbReference type="ARBA" id="ARBA00022729"/>
    </source>
</evidence>
<evidence type="ECO:0000256" key="14">
    <source>
        <dbReference type="SAM" id="Phobius"/>
    </source>
</evidence>
<protein>
    <submittedName>
        <fullName evidence="18">Frizzled-4</fullName>
    </submittedName>
</protein>
<dbReference type="Gene3D" id="1.10.2000.10">
    <property type="entry name" value="Frizzled cysteine-rich domain"/>
    <property type="match status" value="1"/>
</dbReference>
<dbReference type="GO" id="GO:0005886">
    <property type="term" value="C:plasma membrane"/>
    <property type="evidence" value="ECO:0007669"/>
    <property type="project" value="UniProtKB-SubCell"/>
</dbReference>
<dbReference type="GO" id="GO:1904937">
    <property type="term" value="P:sensory neuron migration"/>
    <property type="evidence" value="ECO:0007669"/>
    <property type="project" value="UniProtKB-ARBA"/>
</dbReference>
<dbReference type="AlphaFoldDB" id="A0A914V7D8"/>
<evidence type="ECO:0000256" key="9">
    <source>
        <dbReference type="ARBA" id="ARBA00023136"/>
    </source>
</evidence>
<dbReference type="GO" id="GO:0017147">
    <property type="term" value="F:Wnt-protein binding"/>
    <property type="evidence" value="ECO:0007669"/>
    <property type="project" value="TreeGrafter"/>
</dbReference>
<dbReference type="Proteomes" id="UP000887566">
    <property type="component" value="Unplaced"/>
</dbReference>
<keyword evidence="11" id="KW-0675">Receptor</keyword>
<dbReference type="SMART" id="SM00063">
    <property type="entry name" value="FRI"/>
    <property type="match status" value="1"/>
</dbReference>
<keyword evidence="17" id="KW-1185">Reference proteome</keyword>
<dbReference type="GO" id="GO:1905485">
    <property type="term" value="P:positive regulation of motor neuron migration"/>
    <property type="evidence" value="ECO:0007669"/>
    <property type="project" value="UniProtKB-ARBA"/>
</dbReference>
<comment type="caution">
    <text evidence="13">Lacks conserved residue(s) required for the propagation of feature annotation.</text>
</comment>
<reference evidence="18" key="1">
    <citation type="submission" date="2022-11" db="UniProtKB">
        <authorList>
            <consortium name="WormBaseParasite"/>
        </authorList>
    </citation>
    <scope>IDENTIFICATION</scope>
</reference>
<keyword evidence="6 14" id="KW-0812">Transmembrane</keyword>
<evidence type="ECO:0000313" key="18">
    <source>
        <dbReference type="WBParaSite" id="PSAMB.scaffold1537size30365.g13740.t1"/>
    </source>
</evidence>
<organism evidence="17 18">
    <name type="scientific">Plectus sambesii</name>
    <dbReference type="NCBI Taxonomy" id="2011161"/>
    <lineage>
        <taxon>Eukaryota</taxon>
        <taxon>Metazoa</taxon>
        <taxon>Ecdysozoa</taxon>
        <taxon>Nematoda</taxon>
        <taxon>Chromadorea</taxon>
        <taxon>Plectida</taxon>
        <taxon>Plectina</taxon>
        <taxon>Plectoidea</taxon>
        <taxon>Plectidae</taxon>
        <taxon>Plectus</taxon>
    </lineage>
</organism>
<dbReference type="SMART" id="SM01330">
    <property type="entry name" value="Frizzled"/>
    <property type="match status" value="1"/>
</dbReference>
<dbReference type="Gene3D" id="1.20.1070.10">
    <property type="entry name" value="Rhodopsin 7-helix transmembrane proteins"/>
    <property type="match status" value="1"/>
</dbReference>
<dbReference type="InterPro" id="IPR017981">
    <property type="entry name" value="GPCR_2-like_7TM"/>
</dbReference>
<evidence type="ECO:0000256" key="4">
    <source>
        <dbReference type="ARBA" id="ARBA00022475"/>
    </source>
</evidence>
<dbReference type="Pfam" id="PF01392">
    <property type="entry name" value="Fz"/>
    <property type="match status" value="1"/>
</dbReference>
<dbReference type="FunFam" id="1.10.2000.10:FF:000016">
    <property type="entry name" value="Frizzled"/>
    <property type="match status" value="1"/>
</dbReference>
<dbReference type="WBParaSite" id="PSAMB.scaffold1537size30365.g13740.t1">
    <property type="protein sequence ID" value="PSAMB.scaffold1537size30365.g13740.t1"/>
    <property type="gene ID" value="PSAMB.scaffold1537size30365.g13740"/>
</dbReference>
<dbReference type="GO" id="GO:0097402">
    <property type="term" value="P:neuroblast migration"/>
    <property type="evidence" value="ECO:0007669"/>
    <property type="project" value="UniProtKB-ARBA"/>
</dbReference>
<dbReference type="Pfam" id="PF01534">
    <property type="entry name" value="Frizzled"/>
    <property type="match status" value="1"/>
</dbReference>
<comment type="similarity">
    <text evidence="2">Belongs to the G-protein coupled receptor Fz/Smo family.</text>
</comment>
<dbReference type="GO" id="GO:0035567">
    <property type="term" value="P:non-canonical Wnt signaling pathway"/>
    <property type="evidence" value="ECO:0007669"/>
    <property type="project" value="TreeGrafter"/>
</dbReference>
<feature type="transmembrane region" description="Helical" evidence="14">
    <location>
        <begin position="440"/>
        <end position="464"/>
    </location>
</feature>
<evidence type="ECO:0000256" key="11">
    <source>
        <dbReference type="ARBA" id="ARBA00023170"/>
    </source>
</evidence>
<feature type="disulfide bond" evidence="13">
    <location>
        <begin position="238"/>
        <end position="284"/>
    </location>
</feature>
<sequence>MPTGRRGLSERRAAEQGQSKLLGLTALLHSAKLYPPIDDRQRARRGAPCARFPSASIRASAPHELLPAEGELESAYFERPARSLTPSLCLTPDICVSALSLSVYCSAMTEEELWLMSKNRMRDQGESKLPVSSKMNITSSFARTSASPSKDSPSTIFNSSVEKATEKCEENRLLSASNAEENRTIRRIQRERTFSLPCATAQWIIFSLLLFAASSDALLTNSRESAQRRCSPITIPMCQKLGYNQTYFPNRFGHETQEEAGMEAHQFWPLVNVNCYSHLRFFLCAMYAPICQENYDKHVPPCREVCMAAKNGCVQLMQKYGFAWPETLNCNQLPRQSDMQNTGNICAAPPNTPDLHIDTPPSGSELDQPGHRQSFAEHEETPFTTRVDLSSDACDCRCSRPFYLLSDAAMKKVTVGNVSHCAYPCYSPFLRNDNDQQNFLTTWIGIWSIACFCLSLFTVLTFVIEVDRFQYPERPIFVLAFCQMMVSCGYILRLGYGHDMVACEQVRIRNQADGAPLCIAVFVLVYFFGMAAAVW</sequence>
<dbReference type="SUPFAM" id="SSF63501">
    <property type="entry name" value="Frizzled cysteine-rich domain"/>
    <property type="match status" value="1"/>
</dbReference>
<dbReference type="PROSITE" id="PS50261">
    <property type="entry name" value="G_PROTEIN_RECEP_F2_4"/>
    <property type="match status" value="1"/>
</dbReference>
<evidence type="ECO:0000256" key="2">
    <source>
        <dbReference type="ARBA" id="ARBA00008077"/>
    </source>
</evidence>
<keyword evidence="8 14" id="KW-1133">Transmembrane helix</keyword>